<dbReference type="PROSITE" id="PS50995">
    <property type="entry name" value="HTH_MARR_2"/>
    <property type="match status" value="1"/>
</dbReference>
<name>A0A172Y357_9CAUL</name>
<dbReference type="SUPFAM" id="SSF46785">
    <property type="entry name" value="Winged helix' DNA-binding domain"/>
    <property type="match status" value="1"/>
</dbReference>
<dbReference type="RefSeq" id="WP_025977710.1">
    <property type="nucleotide sequence ID" value="NZ_CP015614.1"/>
</dbReference>
<reference evidence="1 2" key="1">
    <citation type="journal article" date="2014" name="Genome Announc.">
        <title>Genome Sequence of a Promising Hydrogen-Producing Facultative Anaerobic Bacterium, Brevundimonas naejangsanensis Strain B1.</title>
        <authorList>
            <person name="Su H."/>
            <person name="Zhang T."/>
            <person name="Bao M."/>
            <person name="Jiang Y."/>
            <person name="Wang Y."/>
            <person name="Tan T."/>
        </authorList>
    </citation>
    <scope>NUCLEOTIDE SEQUENCE [LARGE SCALE GENOMIC DNA]</scope>
    <source>
        <strain evidence="1 2">B1</strain>
    </source>
</reference>
<dbReference type="PANTHER" id="PTHR33164:SF13">
    <property type="entry name" value="4-HYDROXYPHENYLACETATE CATABOLISM PROTEIN"/>
    <property type="match status" value="1"/>
</dbReference>
<dbReference type="PRINTS" id="PR00598">
    <property type="entry name" value="HTHMARR"/>
</dbReference>
<dbReference type="InterPro" id="IPR039422">
    <property type="entry name" value="MarR/SlyA-like"/>
</dbReference>
<evidence type="ECO:0000313" key="2">
    <source>
        <dbReference type="Proteomes" id="UP000077603"/>
    </source>
</evidence>
<dbReference type="Gene3D" id="1.10.10.10">
    <property type="entry name" value="Winged helix-like DNA-binding domain superfamily/Winged helix DNA-binding domain"/>
    <property type="match status" value="1"/>
</dbReference>
<proteinExistence type="predicted"/>
<dbReference type="eggNOG" id="COG1846">
    <property type="taxonomic scope" value="Bacteria"/>
</dbReference>
<dbReference type="STRING" id="588932.DA69_02045"/>
<evidence type="ECO:0000313" key="1">
    <source>
        <dbReference type="EMBL" id="ANF53643.1"/>
    </source>
</evidence>
<dbReference type="InterPro" id="IPR036388">
    <property type="entry name" value="WH-like_DNA-bd_sf"/>
</dbReference>
<sequence>MVEQTRRTGDPGSEEFRLERYPFYQVNRVLSRYNLIIERELRKIDVDIPTWRVLMILGEQAPRSIGQISRAGVVNLSTMMRIVERMTNAGLVSRNTSAADARVIDVSLTQAGRERLAQARVLMAPVYRQALAGFSERDAERLLTLLGRLNANLEVMTD</sequence>
<keyword evidence="2" id="KW-1185">Reference proteome</keyword>
<dbReference type="Proteomes" id="UP000077603">
    <property type="component" value="Chromosome"/>
</dbReference>
<dbReference type="EMBL" id="CP015614">
    <property type="protein sequence ID" value="ANF53643.1"/>
    <property type="molecule type" value="Genomic_DNA"/>
</dbReference>
<protein>
    <submittedName>
        <fullName evidence="1">MarR family transcriptional regulator</fullName>
    </submittedName>
</protein>
<dbReference type="AlphaFoldDB" id="A0A172Y357"/>
<dbReference type="GO" id="GO:0003700">
    <property type="term" value="F:DNA-binding transcription factor activity"/>
    <property type="evidence" value="ECO:0007669"/>
    <property type="project" value="InterPro"/>
</dbReference>
<dbReference type="SMART" id="SM00347">
    <property type="entry name" value="HTH_MARR"/>
    <property type="match status" value="1"/>
</dbReference>
<dbReference type="Pfam" id="PF12802">
    <property type="entry name" value="MarR_2"/>
    <property type="match status" value="1"/>
</dbReference>
<dbReference type="InterPro" id="IPR036390">
    <property type="entry name" value="WH_DNA-bd_sf"/>
</dbReference>
<dbReference type="GO" id="GO:0006950">
    <property type="term" value="P:response to stress"/>
    <property type="evidence" value="ECO:0007669"/>
    <property type="project" value="TreeGrafter"/>
</dbReference>
<organism evidence="1 2">
    <name type="scientific">Brevundimonas naejangsanensis</name>
    <dbReference type="NCBI Taxonomy" id="588932"/>
    <lineage>
        <taxon>Bacteria</taxon>
        <taxon>Pseudomonadati</taxon>
        <taxon>Pseudomonadota</taxon>
        <taxon>Alphaproteobacteria</taxon>
        <taxon>Caulobacterales</taxon>
        <taxon>Caulobacteraceae</taxon>
        <taxon>Brevundimonas</taxon>
    </lineage>
</organism>
<gene>
    <name evidence="1" type="ORF">DA69_02045</name>
</gene>
<dbReference type="InterPro" id="IPR000835">
    <property type="entry name" value="HTH_MarR-typ"/>
</dbReference>
<dbReference type="PANTHER" id="PTHR33164">
    <property type="entry name" value="TRANSCRIPTIONAL REGULATOR, MARR FAMILY"/>
    <property type="match status" value="1"/>
</dbReference>
<dbReference type="OrthoDB" id="8906692at2"/>
<dbReference type="KEGG" id="bne:DA69_02045"/>
<accession>A0A172Y357</accession>